<dbReference type="AlphaFoldDB" id="A0AAV7L943"/>
<feature type="region of interest" description="Disordered" evidence="1">
    <location>
        <begin position="1"/>
        <end position="45"/>
    </location>
</feature>
<sequence>MRVNDCSRVLESPAISHIKPGAEHRFPDPGKHDNEDIGNPDSRIPEQIPERLDDGMMIAMIGNPDIRVPDVIESEDGLRAARGFTNTDAEERRGGERQKK</sequence>
<feature type="compositionally biased region" description="Basic and acidic residues" evidence="1">
    <location>
        <begin position="89"/>
        <end position="100"/>
    </location>
</feature>
<gene>
    <name evidence="2" type="ORF">NDU88_004573</name>
</gene>
<dbReference type="Proteomes" id="UP001066276">
    <property type="component" value="Chromosome 12"/>
</dbReference>
<feature type="region of interest" description="Disordered" evidence="1">
    <location>
        <begin position="77"/>
        <end position="100"/>
    </location>
</feature>
<organism evidence="2 3">
    <name type="scientific">Pleurodeles waltl</name>
    <name type="common">Iberian ribbed newt</name>
    <dbReference type="NCBI Taxonomy" id="8319"/>
    <lineage>
        <taxon>Eukaryota</taxon>
        <taxon>Metazoa</taxon>
        <taxon>Chordata</taxon>
        <taxon>Craniata</taxon>
        <taxon>Vertebrata</taxon>
        <taxon>Euteleostomi</taxon>
        <taxon>Amphibia</taxon>
        <taxon>Batrachia</taxon>
        <taxon>Caudata</taxon>
        <taxon>Salamandroidea</taxon>
        <taxon>Salamandridae</taxon>
        <taxon>Pleurodelinae</taxon>
        <taxon>Pleurodeles</taxon>
    </lineage>
</organism>
<reference evidence="2" key="1">
    <citation type="journal article" date="2022" name="bioRxiv">
        <title>Sequencing and chromosome-scale assembly of the giantPleurodeles waltlgenome.</title>
        <authorList>
            <person name="Brown T."/>
            <person name="Elewa A."/>
            <person name="Iarovenko S."/>
            <person name="Subramanian E."/>
            <person name="Araus A.J."/>
            <person name="Petzold A."/>
            <person name="Susuki M."/>
            <person name="Suzuki K.-i.T."/>
            <person name="Hayashi T."/>
            <person name="Toyoda A."/>
            <person name="Oliveira C."/>
            <person name="Osipova E."/>
            <person name="Leigh N.D."/>
            <person name="Simon A."/>
            <person name="Yun M.H."/>
        </authorList>
    </citation>
    <scope>NUCLEOTIDE SEQUENCE</scope>
    <source>
        <strain evidence="2">20211129_DDA</strain>
        <tissue evidence="2">Liver</tissue>
    </source>
</reference>
<evidence type="ECO:0000313" key="3">
    <source>
        <dbReference type="Proteomes" id="UP001066276"/>
    </source>
</evidence>
<protein>
    <submittedName>
        <fullName evidence="2">Uncharacterized protein</fullName>
    </submittedName>
</protein>
<evidence type="ECO:0000313" key="2">
    <source>
        <dbReference type="EMBL" id="KAJ1084425.1"/>
    </source>
</evidence>
<dbReference type="EMBL" id="JANPWB010000016">
    <property type="protein sequence ID" value="KAJ1084425.1"/>
    <property type="molecule type" value="Genomic_DNA"/>
</dbReference>
<accession>A0AAV7L943</accession>
<evidence type="ECO:0000256" key="1">
    <source>
        <dbReference type="SAM" id="MobiDB-lite"/>
    </source>
</evidence>
<keyword evidence="3" id="KW-1185">Reference proteome</keyword>
<comment type="caution">
    <text evidence="2">The sequence shown here is derived from an EMBL/GenBank/DDBJ whole genome shotgun (WGS) entry which is preliminary data.</text>
</comment>
<proteinExistence type="predicted"/>
<feature type="compositionally biased region" description="Basic and acidic residues" evidence="1">
    <location>
        <begin position="20"/>
        <end position="35"/>
    </location>
</feature>
<name>A0AAV7L943_PLEWA</name>